<keyword evidence="5" id="KW-0597">Phosphoprotein</keyword>
<dbReference type="GO" id="GO:0000155">
    <property type="term" value="F:phosphorelay sensor kinase activity"/>
    <property type="evidence" value="ECO:0007669"/>
    <property type="project" value="InterPro"/>
</dbReference>
<evidence type="ECO:0000259" key="17">
    <source>
        <dbReference type="PROSITE" id="PS50885"/>
    </source>
</evidence>
<dbReference type="CDD" id="cd00082">
    <property type="entry name" value="HisKA"/>
    <property type="match status" value="1"/>
</dbReference>
<reference evidence="18 19" key="1">
    <citation type="submission" date="2018-02" db="EMBL/GenBank/DDBJ databases">
        <title>Reclassifiation of [Polyangium] brachysporum DSM 7029 as Guopingzhaonella breviflexa gen. nov., sp. nov., a member of the family Comamonadaceae.</title>
        <authorList>
            <person name="Tang B."/>
        </authorList>
    </citation>
    <scope>NUCLEOTIDE SEQUENCE [LARGE SCALE GENOMIC DNA]</scope>
    <source>
        <strain evidence="18 19">BCRC 80649</strain>
    </source>
</reference>
<keyword evidence="6 14" id="KW-0808">Transferase</keyword>
<keyword evidence="7" id="KW-0812">Transmembrane</keyword>
<proteinExistence type="predicted"/>
<keyword evidence="10 14" id="KW-0067">ATP-binding</keyword>
<dbReference type="PROSITE" id="PS50885">
    <property type="entry name" value="HAMP"/>
    <property type="match status" value="1"/>
</dbReference>
<dbReference type="SUPFAM" id="SSF47384">
    <property type="entry name" value="Homodimeric domain of signal transducing histidine kinase"/>
    <property type="match status" value="1"/>
</dbReference>
<evidence type="ECO:0000256" key="3">
    <source>
        <dbReference type="ARBA" id="ARBA00022475"/>
    </source>
</evidence>
<organism evidence="18 19">
    <name type="scientific">Caldimonas caldifontis</name>
    <dbReference type="NCBI Taxonomy" id="1452508"/>
    <lineage>
        <taxon>Bacteria</taxon>
        <taxon>Pseudomonadati</taxon>
        <taxon>Pseudomonadota</taxon>
        <taxon>Betaproteobacteria</taxon>
        <taxon>Burkholderiales</taxon>
        <taxon>Sphaerotilaceae</taxon>
        <taxon>Caldimonas</taxon>
    </lineage>
</organism>
<name>A0A2S5SWK8_9BURK</name>
<dbReference type="OrthoDB" id="9786919at2"/>
<comment type="caution">
    <text evidence="18">The sequence shown here is derived from an EMBL/GenBank/DDBJ whole genome shotgun (WGS) entry which is preliminary data.</text>
</comment>
<evidence type="ECO:0000256" key="5">
    <source>
        <dbReference type="ARBA" id="ARBA00022553"/>
    </source>
</evidence>
<evidence type="ECO:0000256" key="7">
    <source>
        <dbReference type="ARBA" id="ARBA00022692"/>
    </source>
</evidence>
<evidence type="ECO:0000256" key="12">
    <source>
        <dbReference type="ARBA" id="ARBA00023012"/>
    </source>
</evidence>
<dbReference type="PANTHER" id="PTHR45436">
    <property type="entry name" value="SENSOR HISTIDINE KINASE YKOH"/>
    <property type="match status" value="1"/>
</dbReference>
<evidence type="ECO:0000256" key="10">
    <source>
        <dbReference type="ARBA" id="ARBA00022840"/>
    </source>
</evidence>
<dbReference type="InterPro" id="IPR036097">
    <property type="entry name" value="HisK_dim/P_sf"/>
</dbReference>
<evidence type="ECO:0000313" key="19">
    <source>
        <dbReference type="Proteomes" id="UP000238605"/>
    </source>
</evidence>
<evidence type="ECO:0000256" key="8">
    <source>
        <dbReference type="ARBA" id="ARBA00022741"/>
    </source>
</evidence>
<dbReference type="InterPro" id="IPR004358">
    <property type="entry name" value="Sig_transdc_His_kin-like_C"/>
</dbReference>
<feature type="coiled-coil region" evidence="15">
    <location>
        <begin position="205"/>
        <end position="268"/>
    </location>
</feature>
<accession>A0A2S5SWK8</accession>
<evidence type="ECO:0000256" key="11">
    <source>
        <dbReference type="ARBA" id="ARBA00022989"/>
    </source>
</evidence>
<dbReference type="Gene3D" id="3.30.565.10">
    <property type="entry name" value="Histidine kinase-like ATPase, C-terminal domain"/>
    <property type="match status" value="1"/>
</dbReference>
<dbReference type="Gene3D" id="6.10.340.10">
    <property type="match status" value="1"/>
</dbReference>
<keyword evidence="13" id="KW-0472">Membrane</keyword>
<keyword evidence="9 14" id="KW-0418">Kinase</keyword>
<keyword evidence="11" id="KW-1133">Transmembrane helix</keyword>
<evidence type="ECO:0000256" key="14">
    <source>
        <dbReference type="RuleBase" id="RU364088"/>
    </source>
</evidence>
<dbReference type="EMBL" id="PSNX01000004">
    <property type="protein sequence ID" value="PPE67140.1"/>
    <property type="molecule type" value="Genomic_DNA"/>
</dbReference>
<dbReference type="SMART" id="SM00387">
    <property type="entry name" value="HATPase_c"/>
    <property type="match status" value="1"/>
</dbReference>
<evidence type="ECO:0000256" key="9">
    <source>
        <dbReference type="ARBA" id="ARBA00022777"/>
    </source>
</evidence>
<feature type="domain" description="Histidine kinase" evidence="16">
    <location>
        <begin position="225"/>
        <end position="438"/>
    </location>
</feature>
<dbReference type="Proteomes" id="UP000238605">
    <property type="component" value="Unassembled WGS sequence"/>
</dbReference>
<dbReference type="PROSITE" id="PS50109">
    <property type="entry name" value="HIS_KIN"/>
    <property type="match status" value="1"/>
</dbReference>
<keyword evidence="12 14" id="KW-0902">Two-component regulatory system</keyword>
<keyword evidence="3 14" id="KW-1003">Cell membrane</keyword>
<feature type="domain" description="HAMP" evidence="17">
    <location>
        <begin position="164"/>
        <end position="217"/>
    </location>
</feature>
<gene>
    <name evidence="18" type="ORF">C1704_06815</name>
</gene>
<dbReference type="SMART" id="SM00388">
    <property type="entry name" value="HisKA"/>
    <property type="match status" value="1"/>
</dbReference>
<dbReference type="InterPro" id="IPR050428">
    <property type="entry name" value="TCS_sensor_his_kinase"/>
</dbReference>
<keyword evidence="15" id="KW-0175">Coiled coil</keyword>
<dbReference type="InterPro" id="IPR003594">
    <property type="entry name" value="HATPase_dom"/>
</dbReference>
<evidence type="ECO:0000256" key="1">
    <source>
        <dbReference type="ARBA" id="ARBA00000085"/>
    </source>
</evidence>
<comment type="subcellular location">
    <subcellularLocation>
        <location evidence="2 14">Cell inner membrane</location>
    </subcellularLocation>
</comment>
<evidence type="ECO:0000256" key="15">
    <source>
        <dbReference type="SAM" id="Coils"/>
    </source>
</evidence>
<dbReference type="InterPro" id="IPR003661">
    <property type="entry name" value="HisK_dim/P_dom"/>
</dbReference>
<dbReference type="Pfam" id="PF02518">
    <property type="entry name" value="HATPase_c"/>
    <property type="match status" value="1"/>
</dbReference>
<dbReference type="AlphaFoldDB" id="A0A2S5SWK8"/>
<dbReference type="RefSeq" id="WP_104301959.1">
    <property type="nucleotide sequence ID" value="NZ_PSNX01000004.1"/>
</dbReference>
<evidence type="ECO:0000256" key="6">
    <source>
        <dbReference type="ARBA" id="ARBA00022679"/>
    </source>
</evidence>
<dbReference type="PANTHER" id="PTHR45436:SF9">
    <property type="entry name" value="SENSOR PROTEIN"/>
    <property type="match status" value="1"/>
</dbReference>
<dbReference type="GO" id="GO:0005886">
    <property type="term" value="C:plasma membrane"/>
    <property type="evidence" value="ECO:0007669"/>
    <property type="project" value="UniProtKB-SubCell"/>
</dbReference>
<dbReference type="Gene3D" id="1.10.287.130">
    <property type="match status" value="1"/>
</dbReference>
<dbReference type="InterPro" id="IPR003660">
    <property type="entry name" value="HAMP_dom"/>
</dbReference>
<dbReference type="EC" id="2.7.13.3" evidence="14"/>
<protein>
    <recommendedName>
        <fullName evidence="14">Sensor protein</fullName>
        <ecNumber evidence="14">2.7.13.3</ecNumber>
    </recommendedName>
</protein>
<dbReference type="Pfam" id="PF00672">
    <property type="entry name" value="HAMP"/>
    <property type="match status" value="1"/>
</dbReference>
<sequence>MKRLHAGSLGRRLARWLALLALAGLAMTCLGIYTATALSFGDRQAETLRQKQQQVRHLIAEADGLDAAILTHKLEDAMVGRQDLALTLSDARGRPIYAGAPVPAGRRTVVVQFEAASPSGSVLATLTLDTSDDDRVLSRLARTLVAAALAGSVVIALGGFALVQFGLRPVRALAEQVQALAADTLHHRLDGSDQPEELAPLVSHVNDLLERLHRAYAQLEAFNADVAHELFTPLSTLIGGTELALRKARDAETLRDILGDQLEDLQRMSLIIQDMLFLSQADRGAQARREPVQSLAEIARPVADLHEAALEDAGLRCTIEGDARCEVDVRLVQRALSNLIGNATRYAERGSCVTVRIANRDDEVAVRVENRGETISADHLPRLFDRFYRADAARAGGDRNHGLGLAIVAAIARMHGGAVRASSAGGVTAVGLVLPARGPDAV</sequence>
<evidence type="ECO:0000313" key="18">
    <source>
        <dbReference type="EMBL" id="PPE67140.1"/>
    </source>
</evidence>
<dbReference type="InterPro" id="IPR006290">
    <property type="entry name" value="CztS_silS_copS"/>
</dbReference>
<keyword evidence="19" id="KW-1185">Reference proteome</keyword>
<dbReference type="PRINTS" id="PR00344">
    <property type="entry name" value="BCTRLSENSOR"/>
</dbReference>
<dbReference type="InterPro" id="IPR036890">
    <property type="entry name" value="HATPase_C_sf"/>
</dbReference>
<dbReference type="GO" id="GO:0005524">
    <property type="term" value="F:ATP binding"/>
    <property type="evidence" value="ECO:0007669"/>
    <property type="project" value="UniProtKB-KW"/>
</dbReference>
<dbReference type="Pfam" id="PF00512">
    <property type="entry name" value="HisKA"/>
    <property type="match status" value="1"/>
</dbReference>
<dbReference type="CDD" id="cd00075">
    <property type="entry name" value="HATPase"/>
    <property type="match status" value="1"/>
</dbReference>
<evidence type="ECO:0000256" key="13">
    <source>
        <dbReference type="ARBA" id="ARBA00023136"/>
    </source>
</evidence>
<evidence type="ECO:0000256" key="2">
    <source>
        <dbReference type="ARBA" id="ARBA00004533"/>
    </source>
</evidence>
<keyword evidence="4 14" id="KW-0997">Cell inner membrane</keyword>
<evidence type="ECO:0000259" key="16">
    <source>
        <dbReference type="PROSITE" id="PS50109"/>
    </source>
</evidence>
<dbReference type="SUPFAM" id="SSF55874">
    <property type="entry name" value="ATPase domain of HSP90 chaperone/DNA topoisomerase II/histidine kinase"/>
    <property type="match status" value="1"/>
</dbReference>
<dbReference type="SMART" id="SM00304">
    <property type="entry name" value="HAMP"/>
    <property type="match status" value="1"/>
</dbReference>
<dbReference type="NCBIfam" id="TIGR01386">
    <property type="entry name" value="cztS_silS_copS"/>
    <property type="match status" value="1"/>
</dbReference>
<keyword evidence="8 14" id="KW-0547">Nucleotide-binding</keyword>
<dbReference type="InterPro" id="IPR005467">
    <property type="entry name" value="His_kinase_dom"/>
</dbReference>
<evidence type="ECO:0000256" key="4">
    <source>
        <dbReference type="ARBA" id="ARBA00022519"/>
    </source>
</evidence>
<comment type="function">
    <text evidence="14">Member of a two-component regulatory system.</text>
</comment>
<comment type="catalytic activity">
    <reaction evidence="1 14">
        <text>ATP + protein L-histidine = ADP + protein N-phospho-L-histidine.</text>
        <dbReference type="EC" id="2.7.13.3"/>
    </reaction>
</comment>